<name>A0A1R3JM80_9ROSI</name>
<comment type="caution">
    <text evidence="1">The sequence shown here is derived from an EMBL/GenBank/DDBJ whole genome shotgun (WGS) entry which is preliminary data.</text>
</comment>
<keyword evidence="2" id="KW-1185">Reference proteome</keyword>
<organism evidence="1 2">
    <name type="scientific">Corchorus olitorius</name>
    <dbReference type="NCBI Taxonomy" id="93759"/>
    <lineage>
        <taxon>Eukaryota</taxon>
        <taxon>Viridiplantae</taxon>
        <taxon>Streptophyta</taxon>
        <taxon>Embryophyta</taxon>
        <taxon>Tracheophyta</taxon>
        <taxon>Spermatophyta</taxon>
        <taxon>Magnoliopsida</taxon>
        <taxon>eudicotyledons</taxon>
        <taxon>Gunneridae</taxon>
        <taxon>Pentapetalae</taxon>
        <taxon>rosids</taxon>
        <taxon>malvids</taxon>
        <taxon>Malvales</taxon>
        <taxon>Malvaceae</taxon>
        <taxon>Grewioideae</taxon>
        <taxon>Apeibeae</taxon>
        <taxon>Corchorus</taxon>
    </lineage>
</organism>
<dbReference type="AlphaFoldDB" id="A0A1R3JM80"/>
<gene>
    <name evidence="1" type="ORF">COLO4_15603</name>
</gene>
<accession>A0A1R3JM80</accession>
<proteinExistence type="predicted"/>
<dbReference type="EMBL" id="AWUE01015739">
    <property type="protein sequence ID" value="OMO95921.1"/>
    <property type="molecule type" value="Genomic_DNA"/>
</dbReference>
<evidence type="ECO:0000313" key="1">
    <source>
        <dbReference type="EMBL" id="OMO95921.1"/>
    </source>
</evidence>
<protein>
    <submittedName>
        <fullName evidence="1">Uncharacterized protein</fullName>
    </submittedName>
</protein>
<reference evidence="2" key="1">
    <citation type="submission" date="2013-09" db="EMBL/GenBank/DDBJ databases">
        <title>Corchorus olitorius genome sequencing.</title>
        <authorList>
            <person name="Alam M."/>
            <person name="Haque M.S."/>
            <person name="Islam M.S."/>
            <person name="Emdad E.M."/>
            <person name="Islam M.M."/>
            <person name="Ahmed B."/>
            <person name="Halim A."/>
            <person name="Hossen Q.M.M."/>
            <person name="Hossain M.Z."/>
            <person name="Ahmed R."/>
            <person name="Khan M.M."/>
            <person name="Islam R."/>
            <person name="Rashid M.M."/>
            <person name="Khan S.A."/>
            <person name="Rahman M.S."/>
            <person name="Alam M."/>
            <person name="Yahiya A.S."/>
            <person name="Khan M.S."/>
            <person name="Azam M.S."/>
            <person name="Haque T."/>
            <person name="Lashkar M.Z.H."/>
            <person name="Akhand A.I."/>
            <person name="Morshed G."/>
            <person name="Roy S."/>
            <person name="Uddin K.S."/>
            <person name="Rabeya T."/>
            <person name="Hossain A.S."/>
            <person name="Chowdhury A."/>
            <person name="Snigdha A.R."/>
            <person name="Mortoza M.S."/>
            <person name="Matin S.A."/>
            <person name="Hoque S.M.E."/>
            <person name="Islam M.K."/>
            <person name="Roy D.K."/>
            <person name="Haider R."/>
            <person name="Moosa M.M."/>
            <person name="Elias S.M."/>
            <person name="Hasan A.M."/>
            <person name="Jahan S."/>
            <person name="Shafiuddin M."/>
            <person name="Mahmood N."/>
            <person name="Shommy N.S."/>
        </authorList>
    </citation>
    <scope>NUCLEOTIDE SEQUENCE [LARGE SCALE GENOMIC DNA]</scope>
    <source>
        <strain evidence="2">cv. O-4</strain>
    </source>
</reference>
<evidence type="ECO:0000313" key="2">
    <source>
        <dbReference type="Proteomes" id="UP000187203"/>
    </source>
</evidence>
<dbReference type="Proteomes" id="UP000187203">
    <property type="component" value="Unassembled WGS sequence"/>
</dbReference>
<sequence>MEQATQQKQYDSYVNRVTQIAKEEQIKKNFPITYTMRYYKIY</sequence>